<feature type="region of interest" description="Disordered" evidence="2">
    <location>
        <begin position="179"/>
        <end position="207"/>
    </location>
</feature>
<dbReference type="KEGG" id="lez:GLE_2016"/>
<dbReference type="PATRIC" id="fig|69.6.peg.1981"/>
<dbReference type="Pfam" id="PF13517">
    <property type="entry name" value="FG-GAP_3"/>
    <property type="match status" value="2"/>
</dbReference>
<dbReference type="Proteomes" id="UP000061569">
    <property type="component" value="Chromosome"/>
</dbReference>
<gene>
    <name evidence="4" type="ORF">GLE_2016</name>
</gene>
<dbReference type="STRING" id="69.GLE_2016"/>
<accession>A0A0S2DFE8</accession>
<dbReference type="InterPro" id="IPR013517">
    <property type="entry name" value="FG-GAP"/>
</dbReference>
<evidence type="ECO:0000256" key="1">
    <source>
        <dbReference type="ARBA" id="ARBA00022729"/>
    </source>
</evidence>
<evidence type="ECO:0000256" key="3">
    <source>
        <dbReference type="SAM" id="Phobius"/>
    </source>
</evidence>
<evidence type="ECO:0000313" key="5">
    <source>
        <dbReference type="Proteomes" id="UP000061569"/>
    </source>
</evidence>
<evidence type="ECO:0000313" key="4">
    <source>
        <dbReference type="EMBL" id="ALN57366.1"/>
    </source>
</evidence>
<keyword evidence="1" id="KW-0732">Signal</keyword>
<dbReference type="PANTHER" id="PTHR45460:SF2">
    <property type="entry name" value="ALPHA 1,3 GLUCANASE, GH71 FAMILY (EUROFUNG)"/>
    <property type="match status" value="1"/>
</dbReference>
<dbReference type="OrthoDB" id="1114329at2"/>
<proteinExistence type="predicted"/>
<evidence type="ECO:0008006" key="6">
    <source>
        <dbReference type="Google" id="ProtNLM"/>
    </source>
</evidence>
<dbReference type="AlphaFoldDB" id="A0A0S2DFE8"/>
<sequence length="546" mass="56884">MHGLTWKWWIGVGFGALVAAMIAIGSWARGPAALAVAPQREAQAHEAVAIGAAPAPARSQPTSTPAGVGSQGAAASASGGYALTEAARYRPNLPGSATRYSDFSAVAVGDVNGDGRADVVATTMDHSLQVFLQQAQGGLGFPPLVWRYPNSLSRPTRLLLVDLNGDGALDMVTQRWAAGQGGNTQDEANALLSDGRGGFKPPQPFQPDSGVDGWSGVDVDHDGHQDIVGIDMSPTAQCSVPPQDGCWRLRTLYGDGRGGIREVGTTPLPRTNPRIESVRDYDGDGRSDIVYTETAYASAAIRLLWMRHLPQGGFAAPALLIDAIPLGPTKELALGDFNGDRRLDLAIVSAQQEYSVVYSQQAGGGFAAAQPVPALELPKSRMLVDDFDGDGRSDLVAIRQIDAFNDPSLVALGYNLQRDGALSATQWNGSSRTLPQFSSPLRQIDHGDFNGDGCLDVVAAASDQGLAFFYGSGCAQAQVSSLDCRIEQSAPWAAALPGMGRFAAAASPVAAARVAPAQAGPVPAAGRRAAAASLGTSAHALRLQQR</sequence>
<keyword evidence="3" id="KW-1133">Transmembrane helix</keyword>
<organism evidence="4 5">
    <name type="scientific">Lysobacter enzymogenes</name>
    <dbReference type="NCBI Taxonomy" id="69"/>
    <lineage>
        <taxon>Bacteria</taxon>
        <taxon>Pseudomonadati</taxon>
        <taxon>Pseudomonadota</taxon>
        <taxon>Gammaproteobacteria</taxon>
        <taxon>Lysobacterales</taxon>
        <taxon>Lysobacteraceae</taxon>
        <taxon>Lysobacter</taxon>
    </lineage>
</organism>
<keyword evidence="3" id="KW-0472">Membrane</keyword>
<name>A0A0S2DFE8_LYSEN</name>
<protein>
    <recommendedName>
        <fullName evidence="6">VCBS repeat-containing protein</fullName>
    </recommendedName>
</protein>
<dbReference type="EMBL" id="CP013140">
    <property type="protein sequence ID" value="ALN57366.1"/>
    <property type="molecule type" value="Genomic_DNA"/>
</dbReference>
<evidence type="ECO:0000256" key="2">
    <source>
        <dbReference type="SAM" id="MobiDB-lite"/>
    </source>
</evidence>
<feature type="region of interest" description="Disordered" evidence="2">
    <location>
        <begin position="52"/>
        <end position="71"/>
    </location>
</feature>
<dbReference type="InterPro" id="IPR028994">
    <property type="entry name" value="Integrin_alpha_N"/>
</dbReference>
<keyword evidence="3" id="KW-0812">Transmembrane</keyword>
<dbReference type="PANTHER" id="PTHR45460">
    <property type="entry name" value="SIMILAR TO CYSTEINE PROTEINASE"/>
    <property type="match status" value="1"/>
</dbReference>
<feature type="transmembrane region" description="Helical" evidence="3">
    <location>
        <begin position="6"/>
        <end position="28"/>
    </location>
</feature>
<dbReference type="Gene3D" id="2.130.10.130">
    <property type="entry name" value="Integrin alpha, N-terminal"/>
    <property type="match status" value="2"/>
</dbReference>
<dbReference type="SUPFAM" id="SSF69318">
    <property type="entry name" value="Integrin alpha N-terminal domain"/>
    <property type="match status" value="1"/>
</dbReference>
<reference evidence="4 5" key="1">
    <citation type="submission" date="2015-11" db="EMBL/GenBank/DDBJ databases">
        <title>Genome sequences of Lysobacter enzymogenes strain C3 and Lysobacter antibioticus ATCC 29479.</title>
        <authorList>
            <person name="Kobayashi D.Y."/>
        </authorList>
    </citation>
    <scope>NUCLEOTIDE SEQUENCE [LARGE SCALE GENOMIC DNA]</scope>
    <source>
        <strain evidence="4 5">C3</strain>
    </source>
</reference>